<dbReference type="Pfam" id="PF00486">
    <property type="entry name" value="Trans_reg_C"/>
    <property type="match status" value="1"/>
</dbReference>
<evidence type="ECO:0000256" key="1">
    <source>
        <dbReference type="ARBA" id="ARBA00005820"/>
    </source>
</evidence>
<dbReference type="PRINTS" id="PR00364">
    <property type="entry name" value="DISEASERSIST"/>
</dbReference>
<dbReference type="GO" id="GO:0000160">
    <property type="term" value="P:phosphorelay signal transduction system"/>
    <property type="evidence" value="ECO:0007669"/>
    <property type="project" value="InterPro"/>
</dbReference>
<keyword evidence="2" id="KW-0805">Transcription regulation</keyword>
<feature type="domain" description="OmpR/PhoB-type" evidence="7">
    <location>
        <begin position="1"/>
        <end position="97"/>
    </location>
</feature>
<dbReference type="InterPro" id="IPR019734">
    <property type="entry name" value="TPR_rpt"/>
</dbReference>
<reference evidence="8 9" key="1">
    <citation type="submission" date="2020-08" db="EMBL/GenBank/DDBJ databases">
        <title>Sequencing the genomes of 1000 actinobacteria strains.</title>
        <authorList>
            <person name="Klenk H.-P."/>
        </authorList>
    </citation>
    <scope>NUCLEOTIDE SEQUENCE [LARGE SCALE GENOMIC DNA]</scope>
    <source>
        <strain evidence="8 9">DSM 43768</strain>
    </source>
</reference>
<dbReference type="InterPro" id="IPR016032">
    <property type="entry name" value="Sig_transdc_resp-reg_C-effctor"/>
</dbReference>
<dbReference type="SUPFAM" id="SSF52540">
    <property type="entry name" value="P-loop containing nucleoside triphosphate hydrolases"/>
    <property type="match status" value="1"/>
</dbReference>
<dbReference type="Gene3D" id="1.10.10.10">
    <property type="entry name" value="Winged helix-like DNA-binding domain superfamily/Winged helix DNA-binding domain"/>
    <property type="match status" value="1"/>
</dbReference>
<dbReference type="Pfam" id="PF03704">
    <property type="entry name" value="BTAD"/>
    <property type="match status" value="1"/>
</dbReference>
<dbReference type="PROSITE" id="PS50005">
    <property type="entry name" value="TPR"/>
    <property type="match status" value="1"/>
</dbReference>
<dbReference type="SMART" id="SM00028">
    <property type="entry name" value="TPR"/>
    <property type="match status" value="8"/>
</dbReference>
<keyword evidence="3 6" id="KW-0238">DNA-binding</keyword>
<dbReference type="PANTHER" id="PTHR35807">
    <property type="entry name" value="TRANSCRIPTIONAL REGULATOR REDD-RELATED"/>
    <property type="match status" value="1"/>
</dbReference>
<dbReference type="GO" id="GO:0006355">
    <property type="term" value="P:regulation of DNA-templated transcription"/>
    <property type="evidence" value="ECO:0007669"/>
    <property type="project" value="InterPro"/>
</dbReference>
<dbReference type="InterPro" id="IPR036388">
    <property type="entry name" value="WH-like_DNA-bd_sf"/>
</dbReference>
<comment type="similarity">
    <text evidence="1">Belongs to the AfsR/DnrI/RedD regulatory family.</text>
</comment>
<dbReference type="InterPro" id="IPR051677">
    <property type="entry name" value="AfsR-DnrI-RedD_regulator"/>
</dbReference>
<gene>
    <name evidence="8" type="ORF">HD593_004477</name>
</gene>
<dbReference type="Gene3D" id="3.40.50.300">
    <property type="entry name" value="P-loop containing nucleotide triphosphate hydrolases"/>
    <property type="match status" value="1"/>
</dbReference>
<keyword evidence="9" id="KW-1185">Reference proteome</keyword>
<sequence length="1077" mass="115909">MAEFRLLGPVELVTATGRVDVGPPQRRSVLAALLADAGRPVPVETLVDRVWGEQPPDGARRALHSHVARIRRMLERAGDGHEAARLVRRSGGYVLEADPERVDLHLFRRLVEQARGSDTGRLRLLRDALALWRGEPLAGIPGAWAARVRESLRRQHLDAVVAWADAELQAGDPGTATGRLRDLLAEYPLVEPLAAALMRALHAAGSGAEALACYAAIRMRLSDELGTEPGAELRQLHEAILRDEPRRPPPRRPGAPALLPLDVRGFTGRDAELARLDAVLAETAEHPTAVIISALSGTAGVGKTALAVRWAHRVRDAFPDGQLYVNLRGYDTQQPMTAGEALAGLLSALGVPAQDLPPQQDDAAARYRSEVSGRRMLILLDNASSVEQVRPLLPGSPSCVVMVTSRDSLAGLVALHGACRLDLDLLSAADATLLLRTLIGARADAEPGAAAALAGLCARLPLALRVAAEMATARPAAPLADLVAELADERRRLDLLNAGGDPRAAVRAVFSWSYQRLPAGTARVFRLLGLHPGSDFDADGAAALAGVTPGQAVRVLEELAGAHLVERRAASRYAFHDLLRLYARERALQEEHEHDRQAAAHRLYDHHLRTADAAARLLYPEKLRLPLPGPPSAPRFAGDTAALAWLEAERGNLLAVAQHTAEHGPRSVAWRLTDILRGYFWLRMYAADWLALAHAGLADARADDAPAAQAAAELSLADAYLHQTRFEQAAEHYTNAAELFQQAGWPDGQAAALGNLSSVYFDSGRLGEAAACLTRALAVNQRTGRLAGQAASLGNLGLVHEALGRLEQAAGFFEQALILDRKLGFPGAEAIDLNNLGEVCHLLGRTGQARDLLFQALEIERKIGDRDTEAETLRLLADVHRDTGRDGEAREFARSALALARDTGNRRFEAEALNTLASVCGRLGLPHDAARHHEEALRIARETRARAPELTALLGLAAVRHPDDALPAAEEALALARQDGYRLLEGAALTALAGLHHLGNRDDQAVEHARPALEIHRETGHRLGEARTRLTLGHACRRLGRPDACLEHWRRARTICTEIGAPEAGEVRALLGDGQEP</sequence>
<dbReference type="SMART" id="SM00862">
    <property type="entry name" value="Trans_reg_C"/>
    <property type="match status" value="1"/>
</dbReference>
<dbReference type="PANTHER" id="PTHR35807:SF1">
    <property type="entry name" value="TRANSCRIPTIONAL REGULATOR REDD"/>
    <property type="match status" value="1"/>
</dbReference>
<dbReference type="InterPro" id="IPR011990">
    <property type="entry name" value="TPR-like_helical_dom_sf"/>
</dbReference>
<evidence type="ECO:0000256" key="2">
    <source>
        <dbReference type="ARBA" id="ARBA00023015"/>
    </source>
</evidence>
<evidence type="ECO:0000256" key="6">
    <source>
        <dbReference type="PROSITE-ProRule" id="PRU01091"/>
    </source>
</evidence>
<name>A0A7X0NUB0_9ACTN</name>
<evidence type="ECO:0000259" key="7">
    <source>
        <dbReference type="PROSITE" id="PS51755"/>
    </source>
</evidence>
<feature type="repeat" description="TPR" evidence="5">
    <location>
        <begin position="790"/>
        <end position="823"/>
    </location>
</feature>
<dbReference type="CDD" id="cd15831">
    <property type="entry name" value="BTAD"/>
    <property type="match status" value="1"/>
</dbReference>
<dbReference type="EMBL" id="JACHMI010000001">
    <property type="protein sequence ID" value="MBB6549682.1"/>
    <property type="molecule type" value="Genomic_DNA"/>
</dbReference>
<dbReference type="Gene3D" id="1.25.40.10">
    <property type="entry name" value="Tetratricopeptide repeat domain"/>
    <property type="match status" value="3"/>
</dbReference>
<organism evidence="8 9">
    <name type="scientific">Nonomuraea rubra</name>
    <dbReference type="NCBI Taxonomy" id="46180"/>
    <lineage>
        <taxon>Bacteria</taxon>
        <taxon>Bacillati</taxon>
        <taxon>Actinomycetota</taxon>
        <taxon>Actinomycetes</taxon>
        <taxon>Streptosporangiales</taxon>
        <taxon>Streptosporangiaceae</taxon>
        <taxon>Nonomuraea</taxon>
    </lineage>
</organism>
<comment type="caution">
    <text evidence="8">The sequence shown here is derived from an EMBL/GenBank/DDBJ whole genome shotgun (WGS) entry which is preliminary data.</text>
</comment>
<evidence type="ECO:0000256" key="4">
    <source>
        <dbReference type="ARBA" id="ARBA00023163"/>
    </source>
</evidence>
<dbReference type="InterPro" id="IPR001867">
    <property type="entry name" value="OmpR/PhoB-type_DNA-bd"/>
</dbReference>
<dbReference type="GO" id="GO:0003677">
    <property type="term" value="F:DNA binding"/>
    <property type="evidence" value="ECO:0007669"/>
    <property type="project" value="UniProtKB-UniRule"/>
</dbReference>
<evidence type="ECO:0000256" key="5">
    <source>
        <dbReference type="PROSITE-ProRule" id="PRU00339"/>
    </source>
</evidence>
<dbReference type="InterPro" id="IPR027417">
    <property type="entry name" value="P-loop_NTPase"/>
</dbReference>
<keyword evidence="4" id="KW-0804">Transcription</keyword>
<dbReference type="RefSeq" id="WP_185104070.1">
    <property type="nucleotide sequence ID" value="NZ_BAAAXY010000271.1"/>
</dbReference>
<evidence type="ECO:0000313" key="9">
    <source>
        <dbReference type="Proteomes" id="UP000565579"/>
    </source>
</evidence>
<keyword evidence="5" id="KW-0802">TPR repeat</keyword>
<dbReference type="Proteomes" id="UP000565579">
    <property type="component" value="Unassembled WGS sequence"/>
</dbReference>
<dbReference type="SUPFAM" id="SSF48452">
    <property type="entry name" value="TPR-like"/>
    <property type="match status" value="3"/>
</dbReference>
<feature type="DNA-binding region" description="OmpR/PhoB-type" evidence="6">
    <location>
        <begin position="1"/>
        <end position="97"/>
    </location>
</feature>
<dbReference type="SUPFAM" id="SSF46894">
    <property type="entry name" value="C-terminal effector domain of the bipartite response regulators"/>
    <property type="match status" value="1"/>
</dbReference>
<dbReference type="AlphaFoldDB" id="A0A7X0NUB0"/>
<proteinExistence type="inferred from homology"/>
<dbReference type="SMART" id="SM01043">
    <property type="entry name" value="BTAD"/>
    <property type="match status" value="1"/>
</dbReference>
<dbReference type="InterPro" id="IPR005158">
    <property type="entry name" value="BTAD"/>
</dbReference>
<dbReference type="Pfam" id="PF13424">
    <property type="entry name" value="TPR_12"/>
    <property type="match status" value="2"/>
</dbReference>
<dbReference type="GO" id="GO:0043531">
    <property type="term" value="F:ADP binding"/>
    <property type="evidence" value="ECO:0007669"/>
    <property type="project" value="InterPro"/>
</dbReference>
<evidence type="ECO:0000256" key="3">
    <source>
        <dbReference type="ARBA" id="ARBA00023125"/>
    </source>
</evidence>
<protein>
    <submittedName>
        <fullName evidence="8">DNA-binding SARP family transcriptional activator/tetratricopeptide (TPR) repeat protein</fullName>
    </submittedName>
</protein>
<evidence type="ECO:0000313" key="8">
    <source>
        <dbReference type="EMBL" id="MBB6549682.1"/>
    </source>
</evidence>
<dbReference type="PROSITE" id="PS51755">
    <property type="entry name" value="OMPR_PHOB"/>
    <property type="match status" value="1"/>
</dbReference>
<accession>A0A7X0NUB0</accession>